<feature type="signal peptide" evidence="19">
    <location>
        <begin position="1"/>
        <end position="20"/>
    </location>
</feature>
<evidence type="ECO:0000256" key="11">
    <source>
        <dbReference type="ARBA" id="ARBA00023180"/>
    </source>
</evidence>
<keyword evidence="11" id="KW-0325">Glycoprotein</keyword>
<dbReference type="PANTHER" id="PTHR13398:SF0">
    <property type="entry name" value="GDP-FUCOSE PROTEIN O-FUCOSYLTRANSFERASE 2"/>
    <property type="match status" value="1"/>
</dbReference>
<gene>
    <name evidence="20" type="ORF">g.7193</name>
    <name evidence="21" type="ORF">g.7194</name>
</gene>
<evidence type="ECO:0000256" key="13">
    <source>
        <dbReference type="ARBA" id="ARBA00023277"/>
    </source>
</evidence>
<evidence type="ECO:0000256" key="17">
    <source>
        <dbReference type="ARBA" id="ARBA00047273"/>
    </source>
</evidence>
<protein>
    <recommendedName>
        <fullName evidence="15">GDP-fucose protein O-fucosyltransferase 2</fullName>
        <ecNumber evidence="4">2.4.1.221</ecNumber>
    </recommendedName>
    <alternativeName>
        <fullName evidence="16">Peptide-O-fucosyltransferase 2</fullName>
    </alternativeName>
</protein>
<evidence type="ECO:0000256" key="19">
    <source>
        <dbReference type="SAM" id="SignalP"/>
    </source>
</evidence>
<evidence type="ECO:0000256" key="8">
    <source>
        <dbReference type="ARBA" id="ARBA00022824"/>
    </source>
</evidence>
<evidence type="ECO:0000256" key="16">
    <source>
        <dbReference type="ARBA" id="ARBA00033083"/>
    </source>
</evidence>
<keyword evidence="12" id="KW-0294">Fucose metabolism</keyword>
<dbReference type="InterPro" id="IPR045130">
    <property type="entry name" value="OFUT2-like"/>
</dbReference>
<evidence type="ECO:0000256" key="3">
    <source>
        <dbReference type="ARBA" id="ARBA00004922"/>
    </source>
</evidence>
<name>A0A1B6FEF3_9HEMI</name>
<dbReference type="InterPro" id="IPR019378">
    <property type="entry name" value="GDP-Fuc_O-FucTrfase"/>
</dbReference>
<comment type="catalytic activity">
    <reaction evidence="17">
        <text>L-threonyl-[protein] + GDP-beta-L-fucose = 3-O-(alpha-L-fucosyl)-L-threonyl-[protein] + GDP + H(+)</text>
        <dbReference type="Rhea" id="RHEA:70491"/>
        <dbReference type="Rhea" id="RHEA-COMP:11060"/>
        <dbReference type="Rhea" id="RHEA-COMP:17915"/>
        <dbReference type="ChEBI" id="CHEBI:15378"/>
        <dbReference type="ChEBI" id="CHEBI:30013"/>
        <dbReference type="ChEBI" id="CHEBI:57273"/>
        <dbReference type="ChEBI" id="CHEBI:58189"/>
        <dbReference type="ChEBI" id="CHEBI:189631"/>
        <dbReference type="EC" id="2.4.1.221"/>
    </reaction>
    <physiologicalReaction direction="left-to-right" evidence="17">
        <dbReference type="Rhea" id="RHEA:70492"/>
    </physiologicalReaction>
</comment>
<dbReference type="Pfam" id="PF10250">
    <property type="entry name" value="O-FucT"/>
    <property type="match status" value="1"/>
</dbReference>
<keyword evidence="6" id="KW-0808">Transferase</keyword>
<evidence type="ECO:0000256" key="1">
    <source>
        <dbReference type="ARBA" id="ARBA00004240"/>
    </source>
</evidence>
<evidence type="ECO:0000256" key="4">
    <source>
        <dbReference type="ARBA" id="ARBA00012196"/>
    </source>
</evidence>
<evidence type="ECO:0000256" key="7">
    <source>
        <dbReference type="ARBA" id="ARBA00022729"/>
    </source>
</evidence>
<accession>A0A1B6FEF3</accession>
<comment type="catalytic activity">
    <reaction evidence="18">
        <text>L-seryl-[protein] + GDP-beta-L-fucose = 3-O-(alpha-L-fucosyl)-L-seryl-[protein] + GDP + H(+)</text>
        <dbReference type="Rhea" id="RHEA:63644"/>
        <dbReference type="Rhea" id="RHEA-COMP:9863"/>
        <dbReference type="Rhea" id="RHEA-COMP:17914"/>
        <dbReference type="ChEBI" id="CHEBI:15378"/>
        <dbReference type="ChEBI" id="CHEBI:29999"/>
        <dbReference type="ChEBI" id="CHEBI:57273"/>
        <dbReference type="ChEBI" id="CHEBI:58189"/>
        <dbReference type="ChEBI" id="CHEBI:189632"/>
        <dbReference type="EC" id="2.4.1.221"/>
    </reaction>
    <physiologicalReaction direction="left-to-right" evidence="18">
        <dbReference type="Rhea" id="RHEA:63645"/>
    </physiologicalReaction>
</comment>
<dbReference type="Gene3D" id="3.40.50.11350">
    <property type="match status" value="1"/>
</dbReference>
<reference evidence="20" key="1">
    <citation type="submission" date="2015-11" db="EMBL/GenBank/DDBJ databases">
        <title>De novo transcriptome assembly of four potential Pierce s Disease insect vectors from Arizona vineyards.</title>
        <authorList>
            <person name="Tassone E.E."/>
        </authorList>
    </citation>
    <scope>NUCLEOTIDE SEQUENCE</scope>
</reference>
<dbReference type="FunFam" id="3.40.50.11350:FF:000002">
    <property type="entry name" value="GDP-fucose protein O-fucosyltransferase 2"/>
    <property type="match status" value="1"/>
</dbReference>
<sequence length="454" mass="53295">MHLTRTILIFFTLTLEVVLTEESHCSKAFGCSGNSIMGKVQRYVLYDVNVGEGFNLKRDVYMRMAMFMQSFVQKSKDDWHLVLPPWTKQWHWTTEKLHVSYQWSDFFDVASLQLYSPVIELDQFYVDWGDLVDEVYILQHFPEFYEWTEGGGGNMDWSDKWKLAECRDHPYYKQENETFLFFRGKKRVRAKQVQCISFQGSSAYLEAVVSSSKARSIMFDRAEIATHMMYGDANYWKCRRSMRFAKHLVDAANAFRAFYLNSTDVQDGTIRPLDWREEVPHRSAKGGPYLGVHLRRKDFIYGRPKEVPSIVDTAIQIKMYLKRLKLSTVFVATDMPTEEYEILQRLLEKDGFQSVKFSVKDEEKNQYKEGGLAIIDQIVASHARFFIGTHESTFSFRIQEEREILGFPADTTFNRFCPTPDQKDCTSPTKWLIEYPDKGNFKSVKFKHFETDEL</sequence>
<dbReference type="EMBL" id="GECZ01020965">
    <property type="protein sequence ID" value="JAS48804.1"/>
    <property type="molecule type" value="Transcribed_RNA"/>
</dbReference>
<dbReference type="EMBL" id="GECZ01021285">
    <property type="protein sequence ID" value="JAS48484.1"/>
    <property type="molecule type" value="Transcribed_RNA"/>
</dbReference>
<dbReference type="GO" id="GO:0005794">
    <property type="term" value="C:Golgi apparatus"/>
    <property type="evidence" value="ECO:0007669"/>
    <property type="project" value="UniProtKB-SubCell"/>
</dbReference>
<evidence type="ECO:0000256" key="9">
    <source>
        <dbReference type="ARBA" id="ARBA00023034"/>
    </source>
</evidence>
<comment type="pathway">
    <text evidence="3">Protein modification; protein glycosylation.</text>
</comment>
<dbReference type="GO" id="GO:0005783">
    <property type="term" value="C:endoplasmic reticulum"/>
    <property type="evidence" value="ECO:0007669"/>
    <property type="project" value="UniProtKB-SubCell"/>
</dbReference>
<evidence type="ECO:0000256" key="2">
    <source>
        <dbReference type="ARBA" id="ARBA00004555"/>
    </source>
</evidence>
<dbReference type="AlphaFoldDB" id="A0A1B6FEF3"/>
<dbReference type="Gene3D" id="3.40.50.11340">
    <property type="match status" value="1"/>
</dbReference>
<dbReference type="CDD" id="cd11298">
    <property type="entry name" value="O-FucT-2"/>
    <property type="match status" value="1"/>
</dbReference>
<comment type="similarity">
    <text evidence="14">Belongs to the glycosyltransferase 68 family.</text>
</comment>
<evidence type="ECO:0000313" key="21">
    <source>
        <dbReference type="EMBL" id="JAS48804.1"/>
    </source>
</evidence>
<organism evidence="20">
    <name type="scientific">Cuerna arida</name>
    <dbReference type="NCBI Taxonomy" id="1464854"/>
    <lineage>
        <taxon>Eukaryota</taxon>
        <taxon>Metazoa</taxon>
        <taxon>Ecdysozoa</taxon>
        <taxon>Arthropoda</taxon>
        <taxon>Hexapoda</taxon>
        <taxon>Insecta</taxon>
        <taxon>Pterygota</taxon>
        <taxon>Neoptera</taxon>
        <taxon>Paraneoptera</taxon>
        <taxon>Hemiptera</taxon>
        <taxon>Auchenorrhyncha</taxon>
        <taxon>Membracoidea</taxon>
        <taxon>Cicadellidae</taxon>
        <taxon>Cicadellinae</taxon>
        <taxon>Proconiini</taxon>
        <taxon>Cuerna</taxon>
    </lineage>
</organism>
<evidence type="ECO:0000256" key="10">
    <source>
        <dbReference type="ARBA" id="ARBA00023157"/>
    </source>
</evidence>
<feature type="chain" id="PRO_5008582780" description="GDP-fucose protein O-fucosyltransferase 2" evidence="19">
    <location>
        <begin position="21"/>
        <end position="454"/>
    </location>
</feature>
<evidence type="ECO:0000256" key="5">
    <source>
        <dbReference type="ARBA" id="ARBA00022676"/>
    </source>
</evidence>
<keyword evidence="9" id="KW-0333">Golgi apparatus</keyword>
<evidence type="ECO:0000256" key="14">
    <source>
        <dbReference type="ARBA" id="ARBA00025803"/>
    </source>
</evidence>
<evidence type="ECO:0000256" key="12">
    <source>
        <dbReference type="ARBA" id="ARBA00023253"/>
    </source>
</evidence>
<keyword evidence="5" id="KW-0328">Glycosyltransferase</keyword>
<keyword evidence="10" id="KW-1015">Disulfide bond</keyword>
<evidence type="ECO:0000256" key="15">
    <source>
        <dbReference type="ARBA" id="ARBA00026232"/>
    </source>
</evidence>
<evidence type="ECO:0000256" key="6">
    <source>
        <dbReference type="ARBA" id="ARBA00022679"/>
    </source>
</evidence>
<keyword evidence="13" id="KW-0119">Carbohydrate metabolism</keyword>
<dbReference type="PANTHER" id="PTHR13398">
    <property type="entry name" value="GDP-FUCOSE PROTEIN O-FUCOSYLTRANSFERASE 2"/>
    <property type="match status" value="1"/>
</dbReference>
<keyword evidence="7 19" id="KW-0732">Signal</keyword>
<dbReference type="GO" id="GO:0046922">
    <property type="term" value="F:peptide-O-fucosyltransferase activity"/>
    <property type="evidence" value="ECO:0007669"/>
    <property type="project" value="UniProtKB-EC"/>
</dbReference>
<proteinExistence type="inferred from homology"/>
<dbReference type="GO" id="GO:0006004">
    <property type="term" value="P:fucose metabolic process"/>
    <property type="evidence" value="ECO:0007669"/>
    <property type="project" value="UniProtKB-KW"/>
</dbReference>
<evidence type="ECO:0000313" key="20">
    <source>
        <dbReference type="EMBL" id="JAS48484.1"/>
    </source>
</evidence>
<comment type="subcellular location">
    <subcellularLocation>
        <location evidence="1">Endoplasmic reticulum</location>
    </subcellularLocation>
    <subcellularLocation>
        <location evidence="2">Golgi apparatus</location>
    </subcellularLocation>
</comment>
<evidence type="ECO:0000256" key="18">
    <source>
        <dbReference type="ARBA" id="ARBA00048647"/>
    </source>
</evidence>
<keyword evidence="8" id="KW-0256">Endoplasmic reticulum</keyword>
<dbReference type="EC" id="2.4.1.221" evidence="4"/>